<dbReference type="Gene3D" id="1.20.5.1700">
    <property type="match status" value="1"/>
</dbReference>
<comment type="subcellular location">
    <subcellularLocation>
        <location evidence="1">Cytoplasm</location>
        <location evidence="1">Cytoskeleton</location>
    </subcellularLocation>
</comment>
<dbReference type="GO" id="GO:0005856">
    <property type="term" value="C:cytoskeleton"/>
    <property type="evidence" value="ECO:0007669"/>
    <property type="project" value="UniProtKB-SubCell"/>
</dbReference>
<evidence type="ECO:0000256" key="3">
    <source>
        <dbReference type="ARBA" id="ARBA00022490"/>
    </source>
</evidence>
<feature type="domain" description="Transforming acidic coiled-coil-containing protein C-terminal" evidence="7">
    <location>
        <begin position="19"/>
        <end position="210"/>
    </location>
</feature>
<gene>
    <name evidence="8" type="ORF">CEUTPL_LOCUS10963</name>
</gene>
<accession>A0A9N9MU49</accession>
<dbReference type="Proteomes" id="UP001152799">
    <property type="component" value="Chromosome 6"/>
</dbReference>
<keyword evidence="4 6" id="KW-0175">Coiled coil</keyword>
<keyword evidence="9" id="KW-1185">Reference proteome</keyword>
<keyword evidence="5" id="KW-0206">Cytoskeleton</keyword>
<evidence type="ECO:0000256" key="5">
    <source>
        <dbReference type="ARBA" id="ARBA00023212"/>
    </source>
</evidence>
<proteinExistence type="inferred from homology"/>
<reference evidence="8" key="1">
    <citation type="submission" date="2022-01" db="EMBL/GenBank/DDBJ databases">
        <authorList>
            <person name="King R."/>
        </authorList>
    </citation>
    <scope>NUCLEOTIDE SEQUENCE</scope>
</reference>
<organism evidence="8 9">
    <name type="scientific">Ceutorhynchus assimilis</name>
    <name type="common">cabbage seed weevil</name>
    <dbReference type="NCBI Taxonomy" id="467358"/>
    <lineage>
        <taxon>Eukaryota</taxon>
        <taxon>Metazoa</taxon>
        <taxon>Ecdysozoa</taxon>
        <taxon>Arthropoda</taxon>
        <taxon>Hexapoda</taxon>
        <taxon>Insecta</taxon>
        <taxon>Pterygota</taxon>
        <taxon>Neoptera</taxon>
        <taxon>Endopterygota</taxon>
        <taxon>Coleoptera</taxon>
        <taxon>Polyphaga</taxon>
        <taxon>Cucujiformia</taxon>
        <taxon>Curculionidae</taxon>
        <taxon>Ceutorhynchinae</taxon>
        <taxon>Ceutorhynchus</taxon>
    </lineage>
</organism>
<comment type="similarity">
    <text evidence="2">Belongs to the TACC family.</text>
</comment>
<evidence type="ECO:0000259" key="7">
    <source>
        <dbReference type="Pfam" id="PF05010"/>
    </source>
</evidence>
<keyword evidence="3" id="KW-0963">Cytoplasm</keyword>
<evidence type="ECO:0000313" key="8">
    <source>
        <dbReference type="EMBL" id="CAG9770511.1"/>
    </source>
</evidence>
<dbReference type="InterPro" id="IPR007707">
    <property type="entry name" value="TACC_C"/>
</dbReference>
<name>A0A9N9MU49_9CUCU</name>
<evidence type="ECO:0000256" key="1">
    <source>
        <dbReference type="ARBA" id="ARBA00004245"/>
    </source>
</evidence>
<evidence type="ECO:0000256" key="4">
    <source>
        <dbReference type="ARBA" id="ARBA00023054"/>
    </source>
</evidence>
<evidence type="ECO:0000256" key="2">
    <source>
        <dbReference type="ARBA" id="ARBA00009423"/>
    </source>
</evidence>
<feature type="coiled-coil region" evidence="6">
    <location>
        <begin position="18"/>
        <end position="186"/>
    </location>
</feature>
<evidence type="ECO:0000256" key="6">
    <source>
        <dbReference type="SAM" id="Coils"/>
    </source>
</evidence>
<dbReference type="EMBL" id="OU892282">
    <property type="protein sequence ID" value="CAG9770511.1"/>
    <property type="molecule type" value="Genomic_DNA"/>
</dbReference>
<dbReference type="Pfam" id="PF05010">
    <property type="entry name" value="TACC_C"/>
    <property type="match status" value="1"/>
</dbReference>
<evidence type="ECO:0000313" key="9">
    <source>
        <dbReference type="Proteomes" id="UP001152799"/>
    </source>
</evidence>
<sequence length="218" mass="25591">MSVLENKENREPTKNLEDENVKEEIEKYKGEIEKLLKEGACKDQCLKNYFQKDEQFRKFVNQCKSDIKVLESKIQQQAEELSLQSRFLQTRLEQHSNAQNALSQELQKFVAIKNTIKDYQKNEKELEDKKQTLETQLNEQNAKFGSNQDNCNVEIQKIREKTNQEIEACKKEIVEVQAIYKRLQIRTSSLETSLSQKSQECQELSILYDDISKKGSLM</sequence>
<dbReference type="AlphaFoldDB" id="A0A9N9MU49"/>
<dbReference type="OrthoDB" id="10255048at2759"/>
<protein>
    <recommendedName>
        <fullName evidence="7">Transforming acidic coiled-coil-containing protein C-terminal domain-containing protein</fullName>
    </recommendedName>
</protein>